<name>A0ABW0UAG0_9BACI</name>
<keyword evidence="2" id="KW-1185">Reference proteome</keyword>
<evidence type="ECO:0000313" key="1">
    <source>
        <dbReference type="EMBL" id="MFC5629274.1"/>
    </source>
</evidence>
<proteinExistence type="predicted"/>
<dbReference type="NCBIfam" id="NF033225">
    <property type="entry name" value="spore_CmpA"/>
    <property type="match status" value="1"/>
</dbReference>
<organism evidence="1 2">
    <name type="scientific">Aliibacillus thermotolerans</name>
    <dbReference type="NCBI Taxonomy" id="1834418"/>
    <lineage>
        <taxon>Bacteria</taxon>
        <taxon>Bacillati</taxon>
        <taxon>Bacillota</taxon>
        <taxon>Bacilli</taxon>
        <taxon>Bacillales</taxon>
        <taxon>Bacillaceae</taxon>
        <taxon>Aliibacillus</taxon>
    </lineage>
</organism>
<dbReference type="EMBL" id="JBHSPF010000058">
    <property type="protein sequence ID" value="MFC5629274.1"/>
    <property type="molecule type" value="Genomic_DNA"/>
</dbReference>
<dbReference type="Proteomes" id="UP001596143">
    <property type="component" value="Unassembled WGS sequence"/>
</dbReference>
<gene>
    <name evidence="1" type="primary">cmpA</name>
    <name evidence="1" type="ORF">ACFPTR_10460</name>
</gene>
<dbReference type="Pfam" id="PF26301">
    <property type="entry name" value="spore_CmpA"/>
    <property type="match status" value="1"/>
</dbReference>
<dbReference type="InterPro" id="IPR047764">
    <property type="entry name" value="CmpA"/>
</dbReference>
<reference evidence="2" key="1">
    <citation type="journal article" date="2019" name="Int. J. Syst. Evol. Microbiol.">
        <title>The Global Catalogue of Microorganisms (GCM) 10K type strain sequencing project: providing services to taxonomists for standard genome sequencing and annotation.</title>
        <authorList>
            <consortium name="The Broad Institute Genomics Platform"/>
            <consortium name="The Broad Institute Genome Sequencing Center for Infectious Disease"/>
            <person name="Wu L."/>
            <person name="Ma J."/>
        </authorList>
    </citation>
    <scope>NUCLEOTIDE SEQUENCE [LARGE SCALE GENOMIC DNA]</scope>
    <source>
        <strain evidence="2">CGMCC 1.15790</strain>
    </source>
</reference>
<evidence type="ECO:0000313" key="2">
    <source>
        <dbReference type="Proteomes" id="UP001596143"/>
    </source>
</evidence>
<dbReference type="RefSeq" id="WP_270896918.1">
    <property type="nucleotide sequence ID" value="NZ_JBHSPF010000058.1"/>
</dbReference>
<sequence>MPGWFMRQLQRAFFEKNYDEVRTLNQCWFGYLTKLKKLN</sequence>
<accession>A0ABW0UAG0</accession>
<protein>
    <submittedName>
        <fullName evidence="1">Cortex morphogenetic protein CmpA</fullName>
    </submittedName>
</protein>
<comment type="caution">
    <text evidence="1">The sequence shown here is derived from an EMBL/GenBank/DDBJ whole genome shotgun (WGS) entry which is preliminary data.</text>
</comment>